<evidence type="ECO:0000256" key="2">
    <source>
        <dbReference type="NCBIfam" id="TIGR03588"/>
    </source>
</evidence>
<dbReference type="OrthoDB" id="5342089at2"/>
<dbReference type="PANTHER" id="PTHR30244:SF34">
    <property type="entry name" value="DTDP-4-AMINO-4,6-DIDEOXYGALACTOSE TRANSAMINASE"/>
    <property type="match status" value="1"/>
</dbReference>
<dbReference type="InterPro" id="IPR015421">
    <property type="entry name" value="PyrdxlP-dep_Trfase_major"/>
</dbReference>
<name>A0A6J4D2E5_9HELI</name>
<keyword evidence="6" id="KW-0808">Transferase</keyword>
<dbReference type="NCBIfam" id="TIGR03588">
    <property type="entry name" value="PseC"/>
    <property type="match status" value="1"/>
</dbReference>
<comment type="similarity">
    <text evidence="1 5">Belongs to the DegT/DnrJ/EryC1 family.</text>
</comment>
<sequence>MNPYSTQSISAEDILAVNQALQSPHLTQGPLVEQFEQALAGYLGVKHVCVCTSATSALFMIYRALHLEGQIVLTTPLSFVATSSMLLANNALPLFCDIKEDGNIDENLLEHVQNKAIKAVVSVDYGGKSVEANAIKAFCKKHNLYFISDSSHSLGGSYKGSKIGTLADASIFSFHAIKPITTGEGGAIATNDSNLYQKLKLLVSHGVIKKGFEVEVESLGFNFRMTELQAALGLSQLKKLDSFIATREKIAKFYDVTFKDNPYFTCLHAQIPSDIKSSNHLYPILLKPFLWAHKPQILEQLLKAQIGVQVHYKPIHTFKLYQNLLGPLHFPKAQDFYASEISLPCHQKMSLKEAKDTAYKVLEILREKSQTITHN</sequence>
<dbReference type="EC" id="2.6.1.92" evidence="2"/>
<evidence type="ECO:0000256" key="3">
    <source>
        <dbReference type="PIRSR" id="PIRSR000390-1"/>
    </source>
</evidence>
<dbReference type="Pfam" id="PF01041">
    <property type="entry name" value="DegT_DnrJ_EryC1"/>
    <property type="match status" value="1"/>
</dbReference>
<protein>
    <recommendedName>
        <fullName evidence="2">UDP-4-amino-4,6-dideoxy-N-acetyl-beta-L-altrosamine transaminase</fullName>
        <ecNumber evidence="2">2.6.1.92</ecNumber>
    </recommendedName>
</protein>
<dbReference type="InterPro" id="IPR020026">
    <property type="entry name" value="PseC"/>
</dbReference>
<reference evidence="6 7" key="1">
    <citation type="submission" date="2019-06" db="EMBL/GenBank/DDBJ databases">
        <title>Complete genome sequence of Helicobacter suis SNTW101c.</title>
        <authorList>
            <person name="Rimbara E."/>
            <person name="Suzuki M."/>
            <person name="Matsui H."/>
            <person name="Nakamura M."/>
            <person name="Mori S."/>
            <person name="Shibayama K."/>
        </authorList>
    </citation>
    <scope>NUCLEOTIDE SEQUENCE [LARGE SCALE GENOMIC DNA]</scope>
    <source>
        <strain evidence="6 7">SNTW101c</strain>
    </source>
</reference>
<dbReference type="SUPFAM" id="SSF53383">
    <property type="entry name" value="PLP-dependent transferases"/>
    <property type="match status" value="1"/>
</dbReference>
<accession>A0A6J4D2E5</accession>
<gene>
    <name evidence="6" type="primary">pseC</name>
    <name evidence="6" type="ORF">SNTW_16450</name>
</gene>
<feature type="active site" description="Proton acceptor" evidence="3">
    <location>
        <position position="178"/>
    </location>
</feature>
<dbReference type="EMBL" id="AP019774">
    <property type="protein sequence ID" value="BCD71000.1"/>
    <property type="molecule type" value="Genomic_DNA"/>
</dbReference>
<dbReference type="InterPro" id="IPR015422">
    <property type="entry name" value="PyrdxlP-dep_Trfase_small"/>
</dbReference>
<dbReference type="CDD" id="cd00616">
    <property type="entry name" value="AHBA_syn"/>
    <property type="match status" value="1"/>
</dbReference>
<dbReference type="InterPro" id="IPR000653">
    <property type="entry name" value="DegT/StrS_aminotransferase"/>
</dbReference>
<proteinExistence type="inferred from homology"/>
<dbReference type="Gene3D" id="3.40.640.10">
    <property type="entry name" value="Type I PLP-dependent aspartate aminotransferase-like (Major domain)"/>
    <property type="match status" value="1"/>
</dbReference>
<dbReference type="InterPro" id="IPR015424">
    <property type="entry name" value="PyrdxlP-dep_Trfase"/>
</dbReference>
<keyword evidence="4 5" id="KW-0663">Pyridoxal phosphate</keyword>
<dbReference type="Proteomes" id="UP000317935">
    <property type="component" value="Chromosome"/>
</dbReference>
<evidence type="ECO:0000313" key="7">
    <source>
        <dbReference type="Proteomes" id="UP000317935"/>
    </source>
</evidence>
<dbReference type="GO" id="GO:0030170">
    <property type="term" value="F:pyridoxal phosphate binding"/>
    <property type="evidence" value="ECO:0007669"/>
    <property type="project" value="TreeGrafter"/>
</dbReference>
<dbReference type="GO" id="GO:0000271">
    <property type="term" value="P:polysaccharide biosynthetic process"/>
    <property type="evidence" value="ECO:0007669"/>
    <property type="project" value="TreeGrafter"/>
</dbReference>
<evidence type="ECO:0000256" key="1">
    <source>
        <dbReference type="ARBA" id="ARBA00037999"/>
    </source>
</evidence>
<dbReference type="RefSeq" id="WP_006564353.1">
    <property type="nucleotide sequence ID" value="NZ_AP019774.1"/>
</dbReference>
<dbReference type="PIRSF" id="PIRSF000390">
    <property type="entry name" value="PLP_StrS"/>
    <property type="match status" value="1"/>
</dbReference>
<feature type="modified residue" description="N6-(pyridoxal phosphate)lysine" evidence="4">
    <location>
        <position position="178"/>
    </location>
</feature>
<dbReference type="Gene3D" id="3.90.1150.10">
    <property type="entry name" value="Aspartate Aminotransferase, domain 1"/>
    <property type="match status" value="1"/>
</dbReference>
<dbReference type="GO" id="GO:0008483">
    <property type="term" value="F:transaminase activity"/>
    <property type="evidence" value="ECO:0007669"/>
    <property type="project" value="UniProtKB-KW"/>
</dbReference>
<dbReference type="PANTHER" id="PTHR30244">
    <property type="entry name" value="TRANSAMINASE"/>
    <property type="match status" value="1"/>
</dbReference>
<organism evidence="6 7">
    <name type="scientific">Helicobacter suis</name>
    <dbReference type="NCBI Taxonomy" id="104628"/>
    <lineage>
        <taxon>Bacteria</taxon>
        <taxon>Pseudomonadati</taxon>
        <taxon>Campylobacterota</taxon>
        <taxon>Epsilonproteobacteria</taxon>
        <taxon>Campylobacterales</taxon>
        <taxon>Helicobacteraceae</taxon>
        <taxon>Helicobacter</taxon>
    </lineage>
</organism>
<keyword evidence="6" id="KW-0032">Aminotransferase</keyword>
<dbReference type="AlphaFoldDB" id="A0A6J4D2E5"/>
<evidence type="ECO:0000256" key="4">
    <source>
        <dbReference type="PIRSR" id="PIRSR000390-2"/>
    </source>
</evidence>
<evidence type="ECO:0000313" key="6">
    <source>
        <dbReference type="EMBL" id="BCD71000.1"/>
    </source>
</evidence>
<evidence type="ECO:0000256" key="5">
    <source>
        <dbReference type="RuleBase" id="RU004508"/>
    </source>
</evidence>